<evidence type="ECO:0000256" key="1">
    <source>
        <dbReference type="ARBA" id="ARBA00022737"/>
    </source>
</evidence>
<dbReference type="Gene3D" id="1.25.40.20">
    <property type="entry name" value="Ankyrin repeat-containing domain"/>
    <property type="match status" value="1"/>
</dbReference>
<feature type="region of interest" description="Disordered" evidence="4">
    <location>
        <begin position="329"/>
        <end position="348"/>
    </location>
</feature>
<dbReference type="PROSITE" id="PS50297">
    <property type="entry name" value="ANK_REP_REGION"/>
    <property type="match status" value="2"/>
</dbReference>
<dbReference type="InterPro" id="IPR036770">
    <property type="entry name" value="Ankyrin_rpt-contain_sf"/>
</dbReference>
<keyword evidence="1" id="KW-0677">Repeat</keyword>
<comment type="caution">
    <text evidence="5">The sequence shown here is derived from an EMBL/GenBank/DDBJ whole genome shotgun (WGS) entry which is preliminary data.</text>
</comment>
<evidence type="ECO:0000256" key="4">
    <source>
        <dbReference type="SAM" id="MobiDB-lite"/>
    </source>
</evidence>
<dbReference type="Pfam" id="PF12796">
    <property type="entry name" value="Ank_2"/>
    <property type="match status" value="1"/>
</dbReference>
<dbReference type="SMART" id="SM00248">
    <property type="entry name" value="ANK"/>
    <property type="match status" value="3"/>
</dbReference>
<sequence>MEQPERGTPAPQESSWIEEPVVIDRQDSDRLSVDVVALYVSDPKDGKRMPIFEYLETSNDGGDSTSIGRRAPKRTIRRLRPEDVSPRDPQFRPSQDNRLAPPPIGGTVDSRWPLNKIQDIWKIERGNNEHLLTATKDSTQASINQLVPAPAPGKRTLRKPADKAGEETPVNWLSDGTFHRLLPVARVIGLGLDVARNVHRPLDFDAAAAEVGRRLSALREGSEGRAIVFVGHGYGCVLIAKLLDESRHQKLFDATAAAALFAVPLEDADSLIAWTTASLNIKKTAKIFSGQSLGTPVTSPLKQMLRDSVIRPDLSLHLYSVAMVYAESTPPRDATDPTAPKETEPLKGTHNRREAAMQAVGDVARFEGPQDASFRWLTKYLATAVESYQILKAAKSGNKDMAIHLVNQSANLNLTNMHGETALHVAARHDSRKVIEHLLGSGSVDINHRDVSGKTALHVAVEKPRKHGRAIVKLLLEAGARRDLKNNDGKTPVEAKCPSLPQEVTLLLRTTQWVVRGPPSTDLRIGNRSALQEAACKLIEMSIRDMYTAERGAKTKLFSKLGDPPCVGGTMCR</sequence>
<dbReference type="PRINTS" id="PR01415">
    <property type="entry name" value="ANKYRIN"/>
</dbReference>
<evidence type="ECO:0000256" key="3">
    <source>
        <dbReference type="PROSITE-ProRule" id="PRU00023"/>
    </source>
</evidence>
<protein>
    <submittedName>
        <fullName evidence="5">Uncharacterized protein</fullName>
    </submittedName>
</protein>
<evidence type="ECO:0000256" key="2">
    <source>
        <dbReference type="ARBA" id="ARBA00023043"/>
    </source>
</evidence>
<evidence type="ECO:0000313" key="6">
    <source>
        <dbReference type="Proteomes" id="UP001586593"/>
    </source>
</evidence>
<dbReference type="PANTHER" id="PTHR24171:SF8">
    <property type="entry name" value="BRCA1-ASSOCIATED RING DOMAIN PROTEIN 1"/>
    <property type="match status" value="1"/>
</dbReference>
<feature type="repeat" description="ANK" evidence="3">
    <location>
        <begin position="418"/>
        <end position="443"/>
    </location>
</feature>
<keyword evidence="6" id="KW-1185">Reference proteome</keyword>
<dbReference type="PROSITE" id="PS50088">
    <property type="entry name" value="ANK_REPEAT"/>
    <property type="match status" value="2"/>
</dbReference>
<accession>A0ABR3VYC3</accession>
<organism evidence="5 6">
    <name type="scientific">Phialemonium thermophilum</name>
    <dbReference type="NCBI Taxonomy" id="223376"/>
    <lineage>
        <taxon>Eukaryota</taxon>
        <taxon>Fungi</taxon>
        <taxon>Dikarya</taxon>
        <taxon>Ascomycota</taxon>
        <taxon>Pezizomycotina</taxon>
        <taxon>Sordariomycetes</taxon>
        <taxon>Sordariomycetidae</taxon>
        <taxon>Cephalothecales</taxon>
        <taxon>Cephalothecaceae</taxon>
        <taxon>Phialemonium</taxon>
    </lineage>
</organism>
<feature type="region of interest" description="Disordered" evidence="4">
    <location>
        <begin position="1"/>
        <end position="23"/>
    </location>
</feature>
<feature type="region of interest" description="Disordered" evidence="4">
    <location>
        <begin position="79"/>
        <end position="108"/>
    </location>
</feature>
<name>A0ABR3VYC3_9PEZI</name>
<reference evidence="5 6" key="1">
    <citation type="journal article" date="2024" name="Commun. Biol.">
        <title>Comparative genomic analysis of thermophilic fungi reveals convergent evolutionary adaptations and gene losses.</title>
        <authorList>
            <person name="Steindorff A.S."/>
            <person name="Aguilar-Pontes M.V."/>
            <person name="Robinson A.J."/>
            <person name="Andreopoulos B."/>
            <person name="LaButti K."/>
            <person name="Kuo A."/>
            <person name="Mondo S."/>
            <person name="Riley R."/>
            <person name="Otillar R."/>
            <person name="Haridas S."/>
            <person name="Lipzen A."/>
            <person name="Grimwood J."/>
            <person name="Schmutz J."/>
            <person name="Clum A."/>
            <person name="Reid I.D."/>
            <person name="Moisan M.C."/>
            <person name="Butler G."/>
            <person name="Nguyen T.T.M."/>
            <person name="Dewar K."/>
            <person name="Conant G."/>
            <person name="Drula E."/>
            <person name="Henrissat B."/>
            <person name="Hansel C."/>
            <person name="Singer S."/>
            <person name="Hutchinson M.I."/>
            <person name="de Vries R.P."/>
            <person name="Natvig D.O."/>
            <person name="Powell A.J."/>
            <person name="Tsang A."/>
            <person name="Grigoriev I.V."/>
        </authorList>
    </citation>
    <scope>NUCLEOTIDE SEQUENCE [LARGE SCALE GENOMIC DNA]</scope>
    <source>
        <strain evidence="5 6">ATCC 24622</strain>
    </source>
</reference>
<evidence type="ECO:0000313" key="5">
    <source>
        <dbReference type="EMBL" id="KAL1848362.1"/>
    </source>
</evidence>
<keyword evidence="2 3" id="KW-0040">ANK repeat</keyword>
<gene>
    <name evidence="5" type="ORF">VTK73DRAFT_10136</name>
</gene>
<dbReference type="Proteomes" id="UP001586593">
    <property type="component" value="Unassembled WGS sequence"/>
</dbReference>
<dbReference type="InterPro" id="IPR002110">
    <property type="entry name" value="Ankyrin_rpt"/>
</dbReference>
<dbReference type="PANTHER" id="PTHR24171">
    <property type="entry name" value="ANKYRIN REPEAT DOMAIN-CONTAINING PROTEIN 39-RELATED"/>
    <property type="match status" value="1"/>
</dbReference>
<feature type="compositionally biased region" description="Basic and acidic residues" evidence="4">
    <location>
        <begin position="79"/>
        <end position="90"/>
    </location>
</feature>
<feature type="compositionally biased region" description="Basic and acidic residues" evidence="4">
    <location>
        <begin position="333"/>
        <end position="348"/>
    </location>
</feature>
<feature type="repeat" description="ANK" evidence="3">
    <location>
        <begin position="452"/>
        <end position="487"/>
    </location>
</feature>
<dbReference type="SUPFAM" id="SSF48403">
    <property type="entry name" value="Ankyrin repeat"/>
    <property type="match status" value="1"/>
</dbReference>
<dbReference type="EMBL" id="JAZHXJ010000925">
    <property type="protein sequence ID" value="KAL1848362.1"/>
    <property type="molecule type" value="Genomic_DNA"/>
</dbReference>
<proteinExistence type="predicted"/>